<proteinExistence type="predicted"/>
<feature type="compositionally biased region" description="Basic and acidic residues" evidence="2">
    <location>
        <begin position="76"/>
        <end position="90"/>
    </location>
</feature>
<evidence type="ECO:0000256" key="2">
    <source>
        <dbReference type="SAM" id="MobiDB-lite"/>
    </source>
</evidence>
<dbReference type="Pfam" id="PF12937">
    <property type="entry name" value="F-box-like"/>
    <property type="match status" value="1"/>
</dbReference>
<dbReference type="InterPro" id="IPR001810">
    <property type="entry name" value="F-box_dom"/>
</dbReference>
<dbReference type="Pfam" id="PF19270">
    <property type="entry name" value="FBO_C"/>
    <property type="match status" value="1"/>
</dbReference>
<dbReference type="InterPro" id="IPR036047">
    <property type="entry name" value="F-box-like_dom_sf"/>
</dbReference>
<feature type="region of interest" description="Disordered" evidence="2">
    <location>
        <begin position="445"/>
        <end position="464"/>
    </location>
</feature>
<reference evidence="4" key="1">
    <citation type="submission" date="2022-09" db="EMBL/GenBank/DDBJ databases">
        <title>Fusarium specimens isolated from Avocado Roots.</title>
        <authorList>
            <person name="Stajich J."/>
            <person name="Roper C."/>
            <person name="Heimlech-Rivalta G."/>
        </authorList>
    </citation>
    <scope>NUCLEOTIDE SEQUENCE</scope>
    <source>
        <strain evidence="4">CF00136</strain>
    </source>
</reference>
<feature type="domain" description="F-box" evidence="3">
    <location>
        <begin position="211"/>
        <end position="261"/>
    </location>
</feature>
<comment type="caution">
    <text evidence="4">The sequence shown here is derived from an EMBL/GenBank/DDBJ whole genome shotgun (WGS) entry which is preliminary data.</text>
</comment>
<dbReference type="GO" id="GO:0019005">
    <property type="term" value="C:SCF ubiquitin ligase complex"/>
    <property type="evidence" value="ECO:0007669"/>
    <property type="project" value="TreeGrafter"/>
</dbReference>
<keyword evidence="1" id="KW-0833">Ubl conjugation pathway</keyword>
<dbReference type="GO" id="GO:0005737">
    <property type="term" value="C:cytoplasm"/>
    <property type="evidence" value="ECO:0007669"/>
    <property type="project" value="TreeGrafter"/>
</dbReference>
<evidence type="ECO:0000256" key="1">
    <source>
        <dbReference type="ARBA" id="ARBA00022786"/>
    </source>
</evidence>
<dbReference type="Proteomes" id="UP001152049">
    <property type="component" value="Unassembled WGS sequence"/>
</dbReference>
<feature type="compositionally biased region" description="Low complexity" evidence="2">
    <location>
        <begin position="152"/>
        <end position="170"/>
    </location>
</feature>
<evidence type="ECO:0000313" key="4">
    <source>
        <dbReference type="EMBL" id="KAJ4266186.1"/>
    </source>
</evidence>
<dbReference type="InterPro" id="IPR045464">
    <property type="entry name" value="Hrt3/FBXO9_C"/>
</dbReference>
<gene>
    <name evidence="4" type="ORF">NW762_004167</name>
</gene>
<evidence type="ECO:0000313" key="5">
    <source>
        <dbReference type="Proteomes" id="UP001152049"/>
    </source>
</evidence>
<dbReference type="PROSITE" id="PS50181">
    <property type="entry name" value="FBOX"/>
    <property type="match status" value="1"/>
</dbReference>
<dbReference type="EMBL" id="JAOQAZ010000005">
    <property type="protein sequence ID" value="KAJ4266186.1"/>
    <property type="molecule type" value="Genomic_DNA"/>
</dbReference>
<evidence type="ECO:0000259" key="3">
    <source>
        <dbReference type="PROSITE" id="PS50181"/>
    </source>
</evidence>
<dbReference type="PANTHER" id="PTHR12874">
    <property type="entry name" value="F-BOX ONLY PROTEIN 48-RELATED"/>
    <property type="match status" value="1"/>
</dbReference>
<feature type="compositionally biased region" description="Basic and acidic residues" evidence="2">
    <location>
        <begin position="19"/>
        <end position="33"/>
    </location>
</feature>
<dbReference type="AlphaFoldDB" id="A0A9W8S712"/>
<organism evidence="4 5">
    <name type="scientific">Fusarium torreyae</name>
    <dbReference type="NCBI Taxonomy" id="1237075"/>
    <lineage>
        <taxon>Eukaryota</taxon>
        <taxon>Fungi</taxon>
        <taxon>Dikarya</taxon>
        <taxon>Ascomycota</taxon>
        <taxon>Pezizomycotina</taxon>
        <taxon>Sordariomycetes</taxon>
        <taxon>Hypocreomycetidae</taxon>
        <taxon>Hypocreales</taxon>
        <taxon>Nectriaceae</taxon>
        <taxon>Fusarium</taxon>
    </lineage>
</organism>
<dbReference type="OrthoDB" id="2117972at2759"/>
<sequence>MTSNTTELNSELESFRQKWLSDLRERGEHHDTAEAPTAGPSRRPHHGPISSLPHKHAPAPADDGDEDYVQSQSFDQDEHSLARPPVEAHHDRKGKKLVSALDHFEEAMHKEGQGNMGDSLKLYRKAYRLDNGVDRRYREKHFPQKSAPRPVSPTATRAPATEASAPEASQPPKPEPEVEAKPLPIGELIASFAGLKIEPAPPPIEGMPEPPCPLADLPDEILIHILRDVAITDVGDFARLSRVCKRLAYLVASEQRIWRRVALGSEVGFSTQLYRFERGVEWDDLPEEEQEGPEIQDGFVVSPSELAQRREEANVAFTESLTPSVYPNWKTLLRSRPRIRFNGCYISTVNYIRTGQASTNQPTWGSPIHIVTYYRYLRFFRDGSLISLLTTAEPADVVHHLTRDELNLHRGVAQPHLPSAVMALALRGRWRLSSAADQDDPSAVILPTSATAGSHDRDRDPEGDLFIETEGVGSKYMYRMDLALRSAGKGSRNNKLIWRGFYSYNKLTDDWGEFGLKNDKPFFFSRVKSYGFGE</sequence>
<protein>
    <recommendedName>
        <fullName evidence="3">F-box domain-containing protein</fullName>
    </recommendedName>
</protein>
<feature type="region of interest" description="Disordered" evidence="2">
    <location>
        <begin position="19"/>
        <end position="98"/>
    </location>
</feature>
<dbReference type="Gene3D" id="1.20.1280.50">
    <property type="match status" value="1"/>
</dbReference>
<name>A0A9W8S712_9HYPO</name>
<accession>A0A9W8S712</accession>
<keyword evidence="5" id="KW-1185">Reference proteome</keyword>
<feature type="region of interest" description="Disordered" evidence="2">
    <location>
        <begin position="134"/>
        <end position="179"/>
    </location>
</feature>
<dbReference type="GO" id="GO:0031146">
    <property type="term" value="P:SCF-dependent proteasomal ubiquitin-dependent protein catabolic process"/>
    <property type="evidence" value="ECO:0007669"/>
    <property type="project" value="TreeGrafter"/>
</dbReference>
<dbReference type="SUPFAM" id="SSF81383">
    <property type="entry name" value="F-box domain"/>
    <property type="match status" value="1"/>
</dbReference>
<dbReference type="PANTHER" id="PTHR12874:SF9">
    <property type="entry name" value="F-BOX ONLY PROTEIN 48"/>
    <property type="match status" value="1"/>
</dbReference>